<dbReference type="InterPro" id="IPR013525">
    <property type="entry name" value="ABC2_TM"/>
</dbReference>
<feature type="transmembrane region" description="Helical" evidence="8">
    <location>
        <begin position="31"/>
        <end position="51"/>
    </location>
</feature>
<evidence type="ECO:0000256" key="7">
    <source>
        <dbReference type="ARBA" id="ARBA00023136"/>
    </source>
</evidence>
<dbReference type="AlphaFoldDB" id="A0A418WCJ0"/>
<evidence type="ECO:0000256" key="4">
    <source>
        <dbReference type="ARBA" id="ARBA00022475"/>
    </source>
</evidence>
<dbReference type="GO" id="GO:0005886">
    <property type="term" value="C:plasma membrane"/>
    <property type="evidence" value="ECO:0007669"/>
    <property type="project" value="UniProtKB-SubCell"/>
</dbReference>
<organism evidence="10 11">
    <name type="scientific">Oleomonas cavernae</name>
    <dbReference type="NCBI Taxonomy" id="2320859"/>
    <lineage>
        <taxon>Bacteria</taxon>
        <taxon>Pseudomonadati</taxon>
        <taxon>Pseudomonadota</taxon>
        <taxon>Alphaproteobacteria</taxon>
        <taxon>Acetobacterales</taxon>
        <taxon>Acetobacteraceae</taxon>
        <taxon>Oleomonas</taxon>
    </lineage>
</organism>
<evidence type="ECO:0000256" key="3">
    <source>
        <dbReference type="ARBA" id="ARBA00022448"/>
    </source>
</evidence>
<evidence type="ECO:0000259" key="9">
    <source>
        <dbReference type="PROSITE" id="PS51012"/>
    </source>
</evidence>
<name>A0A418WCJ0_9PROT</name>
<feature type="transmembrane region" description="Helical" evidence="8">
    <location>
        <begin position="241"/>
        <end position="259"/>
    </location>
</feature>
<feature type="domain" description="ABC transmembrane type-2" evidence="9">
    <location>
        <begin position="159"/>
        <end position="384"/>
    </location>
</feature>
<dbReference type="EMBL" id="QYUK01000011">
    <property type="protein sequence ID" value="RJF87704.1"/>
    <property type="molecule type" value="Genomic_DNA"/>
</dbReference>
<dbReference type="RefSeq" id="WP_119778340.1">
    <property type="nucleotide sequence ID" value="NZ_QYUK01000011.1"/>
</dbReference>
<dbReference type="Pfam" id="PF12698">
    <property type="entry name" value="ABC2_membrane_3"/>
    <property type="match status" value="1"/>
</dbReference>
<dbReference type="InterPro" id="IPR047817">
    <property type="entry name" value="ABC2_TM_bact-type"/>
</dbReference>
<comment type="caution">
    <text evidence="10">The sequence shown here is derived from an EMBL/GenBank/DDBJ whole genome shotgun (WGS) entry which is preliminary data.</text>
</comment>
<keyword evidence="3" id="KW-0813">Transport</keyword>
<dbReference type="PANTHER" id="PTHR30294">
    <property type="entry name" value="MEMBRANE COMPONENT OF ABC TRANSPORTER YHHJ-RELATED"/>
    <property type="match status" value="1"/>
</dbReference>
<accession>A0A418WCJ0</accession>
<keyword evidence="4" id="KW-1003">Cell membrane</keyword>
<dbReference type="Gene3D" id="3.40.1710.10">
    <property type="entry name" value="abc type-2 transporter like domain"/>
    <property type="match status" value="1"/>
</dbReference>
<comment type="similarity">
    <text evidence="2">Belongs to the ABC-2 integral membrane protein family.</text>
</comment>
<feature type="transmembrane region" description="Helical" evidence="8">
    <location>
        <begin position="271"/>
        <end position="293"/>
    </location>
</feature>
<keyword evidence="6 8" id="KW-1133">Transmembrane helix</keyword>
<proteinExistence type="inferred from homology"/>
<sequence>MTTFLHSFGISRARLAAMVVKEFIQMRRDRLTFALLIGIPIMQLALFGFAINNDPKGLPTIVHVAEDGPHARSILSALRNSGYFKLEEEAASRAQVDRALELGRVQFAVTIPAGFERTLLRGETPQLLIEADASDPSATGNAIAALARIGTEALRHDQGDLAGTTVATDDRPPPFEFVVHRRFNPDGITQYNIVPGLIGVILTMTMVITTAMAMTRERERGTMENLLAMPVRPIEVMTGKILPPIGMGAIQVSVVLIAARGLFGVPMTGSFPALIIAVMLFIATNLCIGFTFSTVARNQLQAMQMSFFFFLPSILLSGFMFPFRGMPSWAQAIGECLPLTHFLRVVRGVMLRGNGFAEVSANAWPMLAILVVVTVVALNRYRQTLD</sequence>
<evidence type="ECO:0000256" key="6">
    <source>
        <dbReference type="ARBA" id="ARBA00022989"/>
    </source>
</evidence>
<dbReference type="GO" id="GO:0140359">
    <property type="term" value="F:ABC-type transporter activity"/>
    <property type="evidence" value="ECO:0007669"/>
    <property type="project" value="InterPro"/>
</dbReference>
<feature type="transmembrane region" description="Helical" evidence="8">
    <location>
        <begin position="193"/>
        <end position="214"/>
    </location>
</feature>
<dbReference type="PROSITE" id="PS51012">
    <property type="entry name" value="ABC_TM2"/>
    <property type="match status" value="1"/>
</dbReference>
<evidence type="ECO:0000256" key="2">
    <source>
        <dbReference type="ARBA" id="ARBA00007783"/>
    </source>
</evidence>
<dbReference type="PANTHER" id="PTHR30294:SF29">
    <property type="entry name" value="MULTIDRUG ABC TRANSPORTER PERMEASE YBHS-RELATED"/>
    <property type="match status" value="1"/>
</dbReference>
<gene>
    <name evidence="10" type="ORF">D3874_12290</name>
</gene>
<dbReference type="InterPro" id="IPR051449">
    <property type="entry name" value="ABC-2_transporter_component"/>
</dbReference>
<keyword evidence="7 8" id="KW-0472">Membrane</keyword>
<feature type="transmembrane region" description="Helical" evidence="8">
    <location>
        <begin position="363"/>
        <end position="381"/>
    </location>
</feature>
<evidence type="ECO:0000313" key="11">
    <source>
        <dbReference type="Proteomes" id="UP000284605"/>
    </source>
</evidence>
<evidence type="ECO:0000256" key="5">
    <source>
        <dbReference type="ARBA" id="ARBA00022692"/>
    </source>
</evidence>
<evidence type="ECO:0000256" key="8">
    <source>
        <dbReference type="SAM" id="Phobius"/>
    </source>
</evidence>
<evidence type="ECO:0000313" key="10">
    <source>
        <dbReference type="EMBL" id="RJF87704.1"/>
    </source>
</evidence>
<dbReference type="Proteomes" id="UP000284605">
    <property type="component" value="Unassembled WGS sequence"/>
</dbReference>
<dbReference type="OrthoDB" id="9784671at2"/>
<feature type="transmembrane region" description="Helical" evidence="8">
    <location>
        <begin position="305"/>
        <end position="323"/>
    </location>
</feature>
<comment type="subcellular location">
    <subcellularLocation>
        <location evidence="1">Cell membrane</location>
        <topology evidence="1">Multi-pass membrane protein</topology>
    </subcellularLocation>
</comment>
<keyword evidence="5 8" id="KW-0812">Transmembrane</keyword>
<evidence type="ECO:0000256" key="1">
    <source>
        <dbReference type="ARBA" id="ARBA00004651"/>
    </source>
</evidence>
<protein>
    <submittedName>
        <fullName evidence="10">ABC transporter permease</fullName>
    </submittedName>
</protein>
<keyword evidence="11" id="KW-1185">Reference proteome</keyword>
<reference evidence="10 11" key="1">
    <citation type="submission" date="2018-09" db="EMBL/GenBank/DDBJ databases">
        <authorList>
            <person name="Zhu H."/>
        </authorList>
    </citation>
    <scope>NUCLEOTIDE SEQUENCE [LARGE SCALE GENOMIC DNA]</scope>
    <source>
        <strain evidence="10 11">K1W22B-8</strain>
    </source>
</reference>